<dbReference type="CDD" id="cd09607">
    <property type="entry name" value="M3B_PepF"/>
    <property type="match status" value="1"/>
</dbReference>
<keyword evidence="5 6" id="KW-0482">Metalloprotease</keyword>
<evidence type="ECO:0000259" key="7">
    <source>
        <dbReference type="Pfam" id="PF01432"/>
    </source>
</evidence>
<feature type="domain" description="Oligopeptidase F N-terminal" evidence="8">
    <location>
        <begin position="114"/>
        <end position="178"/>
    </location>
</feature>
<dbReference type="PANTHER" id="PTHR34217:SF1">
    <property type="entry name" value="CARBOXYPEPTIDASE 1"/>
    <property type="match status" value="1"/>
</dbReference>
<dbReference type="InterPro" id="IPR034006">
    <property type="entry name" value="M3B_PepF_2"/>
</dbReference>
<dbReference type="PANTHER" id="PTHR34217">
    <property type="entry name" value="METAL-DEPENDENT CARBOXYPEPTIDASE"/>
    <property type="match status" value="1"/>
</dbReference>
<evidence type="ECO:0000256" key="1">
    <source>
        <dbReference type="ARBA" id="ARBA00022670"/>
    </source>
</evidence>
<dbReference type="Pfam" id="PF08439">
    <property type="entry name" value="Peptidase_M3_N"/>
    <property type="match status" value="1"/>
</dbReference>
<dbReference type="Pfam" id="PF01432">
    <property type="entry name" value="Peptidase_M3"/>
    <property type="match status" value="1"/>
</dbReference>
<dbReference type="SUPFAM" id="SSF55486">
    <property type="entry name" value="Metalloproteases ('zincins'), catalytic domain"/>
    <property type="match status" value="1"/>
</dbReference>
<protein>
    <submittedName>
        <fullName evidence="9">M3 family oligoendopeptidase</fullName>
    </submittedName>
</protein>
<evidence type="ECO:0000259" key="8">
    <source>
        <dbReference type="Pfam" id="PF08439"/>
    </source>
</evidence>
<keyword evidence="1 6" id="KW-0645">Protease</keyword>
<feature type="domain" description="Peptidase M3A/M3B catalytic" evidence="7">
    <location>
        <begin position="204"/>
        <end position="554"/>
    </location>
</feature>
<dbReference type="InterPro" id="IPR001333">
    <property type="entry name" value="Peptidase_M32_Taq"/>
</dbReference>
<evidence type="ECO:0000313" key="9">
    <source>
        <dbReference type="EMBL" id="TYC47431.1"/>
    </source>
</evidence>
<dbReference type="InterPro" id="IPR013647">
    <property type="entry name" value="OligopepF_N_dom"/>
</dbReference>
<keyword evidence="10" id="KW-1185">Reference proteome</keyword>
<evidence type="ECO:0000256" key="3">
    <source>
        <dbReference type="ARBA" id="ARBA00022801"/>
    </source>
</evidence>
<dbReference type="GO" id="GO:0004181">
    <property type="term" value="F:metallocarboxypeptidase activity"/>
    <property type="evidence" value="ECO:0007669"/>
    <property type="project" value="InterPro"/>
</dbReference>
<dbReference type="InterPro" id="IPR001567">
    <property type="entry name" value="Pept_M3A_M3B_dom"/>
</dbReference>
<dbReference type="EMBL" id="SDGY01000001">
    <property type="protein sequence ID" value="TYC47431.1"/>
    <property type="molecule type" value="Genomic_DNA"/>
</dbReference>
<keyword evidence="4 6" id="KW-0862">Zinc</keyword>
<comment type="similarity">
    <text evidence="6">Belongs to the peptidase M3 family.</text>
</comment>
<dbReference type="Gene3D" id="1.20.140.70">
    <property type="entry name" value="Oligopeptidase f, N-terminal domain"/>
    <property type="match status" value="1"/>
</dbReference>
<proteinExistence type="inferred from homology"/>
<dbReference type="NCBIfam" id="TIGR02290">
    <property type="entry name" value="M3_fam_3"/>
    <property type="match status" value="1"/>
</dbReference>
<dbReference type="GO" id="GO:0046872">
    <property type="term" value="F:metal ion binding"/>
    <property type="evidence" value="ECO:0007669"/>
    <property type="project" value="UniProtKB-UniRule"/>
</dbReference>
<keyword evidence="3 6" id="KW-0378">Hydrolase</keyword>
<dbReference type="GO" id="GO:0004222">
    <property type="term" value="F:metalloendopeptidase activity"/>
    <property type="evidence" value="ECO:0007669"/>
    <property type="project" value="InterPro"/>
</dbReference>
<evidence type="ECO:0000256" key="4">
    <source>
        <dbReference type="ARBA" id="ARBA00022833"/>
    </source>
</evidence>
<dbReference type="OrthoDB" id="9769691at2"/>
<dbReference type="RefSeq" id="WP_148605188.1">
    <property type="nucleotide sequence ID" value="NZ_BSUV01000001.1"/>
</dbReference>
<name>A0A6P2CRE9_9LACO</name>
<dbReference type="InterPro" id="IPR011977">
    <property type="entry name" value="Pept_M3B_clade3"/>
</dbReference>
<dbReference type="GO" id="GO:0006508">
    <property type="term" value="P:proteolysis"/>
    <property type="evidence" value="ECO:0007669"/>
    <property type="project" value="UniProtKB-KW"/>
</dbReference>
<organism evidence="9 10">
    <name type="scientific">Leuconostoc litchii</name>
    <dbReference type="NCBI Taxonomy" id="1981069"/>
    <lineage>
        <taxon>Bacteria</taxon>
        <taxon>Bacillati</taxon>
        <taxon>Bacillota</taxon>
        <taxon>Bacilli</taxon>
        <taxon>Lactobacillales</taxon>
        <taxon>Lactobacillaceae</taxon>
        <taxon>Leuconostoc</taxon>
    </lineage>
</organism>
<dbReference type="Proteomes" id="UP000442244">
    <property type="component" value="Unassembled WGS sequence"/>
</dbReference>
<accession>A0A6P2CRE9</accession>
<dbReference type="AlphaFoldDB" id="A0A6P2CRE9"/>
<dbReference type="InterPro" id="IPR042088">
    <property type="entry name" value="OligoPept_F_C"/>
</dbReference>
<sequence>MTYSQTWNLESIYPGGITSPQLKEKYKLIENQIQTFTNEIADYNLKEDTDFVALSHLADLAQTIGAGIGTVSIFINGWSSVDYGNSIYGPHFNKLGNLWVAFSSPLNTFQKLLSQYDDDTFSQAINTEQLEPIAFYLTELRTNAKRLLDDKTETLINKFDLDGQQAWSQHYDTISSSLSMTYTDENGKKCQISAGQALNMLDGEPDNNVRANIMINYEKMWKNAENLTSDTLNHLAGFRLTNQEAHGRQSHLEQPLELNRMSRETLDAMWQVVDANKSMFKPYFERKKELLGLKSIGWQDQVAPLTNIGDYQPTNVSYDEAAKFIMEQFNKFSPKMASFAKMAFENNWIESENRPGKQPGGYMESVPDLHESRIFLTYTGSVNDAATIAHELGHAFHSAQLTDLPFWRDAYAMNVAETASTFAELIVNDANVREAKTDAEKVVLLDAKMTNPIAMFLNIHARFLFEDAFYTERKAGIVTPQRLNSIMDNAQKEAFDGILDTRHPHFWSSKLHFFIDSVPFYNFPYTFGYLFSASIYARAQQDNDNFEDKYIALLRDTANMTSEDLAQKHLNVDLTKPNFWQAGADLVKKDIDEFLALSEQFVK</sequence>
<gene>
    <name evidence="9" type="ORF">ESZ47_04640</name>
</gene>
<comment type="caution">
    <text evidence="9">The sequence shown here is derived from an EMBL/GenBank/DDBJ whole genome shotgun (WGS) entry which is preliminary data.</text>
</comment>
<evidence type="ECO:0000256" key="2">
    <source>
        <dbReference type="ARBA" id="ARBA00022723"/>
    </source>
</evidence>
<evidence type="ECO:0000313" key="10">
    <source>
        <dbReference type="Proteomes" id="UP000442244"/>
    </source>
</evidence>
<comment type="cofactor">
    <cofactor evidence="6">
        <name>Zn(2+)</name>
        <dbReference type="ChEBI" id="CHEBI:29105"/>
    </cofactor>
    <text evidence="6">Binds 1 zinc ion.</text>
</comment>
<reference evidence="9 10" key="1">
    <citation type="submission" date="2019-01" db="EMBL/GenBank/DDBJ databases">
        <title>Leuconostoc litchii sp. nov., a novel lactic acid bacterium isolated from lychee.</title>
        <authorList>
            <person name="Wang L.-T."/>
        </authorList>
    </citation>
    <scope>NUCLEOTIDE SEQUENCE [LARGE SCALE GENOMIC DNA]</scope>
    <source>
        <strain evidence="9 10">MB7</strain>
    </source>
</reference>
<dbReference type="Gene3D" id="1.10.1370.20">
    <property type="entry name" value="Oligoendopeptidase f, C-terminal domain"/>
    <property type="match status" value="1"/>
</dbReference>
<keyword evidence="2 6" id="KW-0479">Metal-binding</keyword>
<evidence type="ECO:0000256" key="5">
    <source>
        <dbReference type="ARBA" id="ARBA00023049"/>
    </source>
</evidence>
<evidence type="ECO:0000256" key="6">
    <source>
        <dbReference type="RuleBase" id="RU003435"/>
    </source>
</evidence>